<evidence type="ECO:0000256" key="2">
    <source>
        <dbReference type="ARBA" id="ARBA00022803"/>
    </source>
</evidence>
<dbReference type="SUPFAM" id="SSF48452">
    <property type="entry name" value="TPR-like"/>
    <property type="match status" value="2"/>
</dbReference>
<protein>
    <submittedName>
        <fullName evidence="4">Putative N-acetyltransferase subunit Nat1</fullName>
    </submittedName>
</protein>
<evidence type="ECO:0000313" key="4">
    <source>
        <dbReference type="EMBL" id="ACS87838.1"/>
    </source>
</evidence>
<dbReference type="Pfam" id="PF13181">
    <property type="entry name" value="TPR_8"/>
    <property type="match status" value="1"/>
</dbReference>
<dbReference type="PIRSF" id="PIRSF000422">
    <property type="entry name" value="N-terminal-AcTrfase-A_aux_su"/>
    <property type="match status" value="1"/>
</dbReference>
<keyword evidence="1" id="KW-0677">Repeat</keyword>
<dbReference type="Gene3D" id="1.25.40.1040">
    <property type="match status" value="1"/>
</dbReference>
<dbReference type="FunFam" id="1.25.40.1040:FF:000009">
    <property type="entry name" value="N-acetyltransferase subunit Nat1"/>
    <property type="match status" value="1"/>
</dbReference>
<keyword evidence="2 3" id="KW-0802">TPR repeat</keyword>
<keyword evidence="4" id="KW-0808">Transferase</keyword>
<dbReference type="SMART" id="SM00028">
    <property type="entry name" value="TPR"/>
    <property type="match status" value="4"/>
</dbReference>
<dbReference type="Gene3D" id="1.25.40.1010">
    <property type="match status" value="2"/>
</dbReference>
<dbReference type="InterPro" id="IPR011990">
    <property type="entry name" value="TPR-like_helical_dom_sf"/>
</dbReference>
<name>C6K3P9_9TRYP</name>
<accession>C6K3P9</accession>
<dbReference type="PANTHER" id="PTHR22767">
    <property type="entry name" value="N-TERMINAL ACETYLTRANSFERASE-RELATED"/>
    <property type="match status" value="1"/>
</dbReference>
<organism evidence="4">
    <name type="scientific">Angomonas deanei</name>
    <dbReference type="NCBI Taxonomy" id="59799"/>
    <lineage>
        <taxon>Eukaryota</taxon>
        <taxon>Discoba</taxon>
        <taxon>Euglenozoa</taxon>
        <taxon>Kinetoplastea</taxon>
        <taxon>Metakinetoplastina</taxon>
        <taxon>Trypanosomatida</taxon>
        <taxon>Trypanosomatidae</taxon>
        <taxon>Strigomonadinae</taxon>
        <taxon>Angomonas</taxon>
    </lineage>
</organism>
<reference evidence="4" key="1">
    <citation type="submission" date="2009-05" db="EMBL/GenBank/DDBJ databases">
        <title>The evolution of amastin surface glycoproteins in trypanosomatid parasites.</title>
        <authorList>
            <person name="Jackson A.P."/>
        </authorList>
    </citation>
    <scope>NUCLEOTIDE SEQUENCE</scope>
    <source>
        <strain evidence="4">ATCC 30255</strain>
    </source>
</reference>
<feature type="repeat" description="TPR" evidence="3">
    <location>
        <begin position="111"/>
        <end position="144"/>
    </location>
</feature>
<dbReference type="GO" id="GO:0016740">
    <property type="term" value="F:transferase activity"/>
    <property type="evidence" value="ECO:0007669"/>
    <property type="project" value="UniProtKB-KW"/>
</dbReference>
<dbReference type="EMBL" id="GQ153664">
    <property type="protein sequence ID" value="ACS87838.1"/>
    <property type="molecule type" value="Genomic_DNA"/>
</dbReference>
<dbReference type="Pfam" id="PF12569">
    <property type="entry name" value="NatA_aux_su"/>
    <property type="match status" value="1"/>
</dbReference>
<sequence>MSLPFFFYSRLFPSIVNLLFPVKKAKNRIAVMSSPAQSLPPAQQRLFDKMNREYSNREYTKALRSSDSILSIAPEHVDTLAVRGLILYNLERVEEGYETIKQAILINPRSMVAWHSLGMCQRLDKKYAEALKAFKRALSFDATNTEVLRDVASACIQVRDWPQFLDAREKMVTAKSSVRANWVAVSCGHRLLGHSKLAAAVMDVMTSIMDAGDSPIEVSEAHLYRVELELESGAAQRALELLKKHDGDILDAETKLLLRAKAHAQLGQRGEAEKRYMEVIGSGVSEADSIAALAQLHKIPLDRYLRPLPGFTEKYMEILDRVLAAFPKCDYAKRHALDCMPLEHFNERLAAFATPYIQRMIPSLFSVLKSLYVDADRAARIGEVFTTMERELEAKDFARFGGEANPCYVLWVWTFLASHFRRIGDYATAHAYIEKAIAHTPTLELLYLEKAKILAREGKTAEAAEQADCARQLDLQDKYLNSKAAKYYFRDNQIEKGESTMQLFYKPSVVAGDTYLTALESQCYWYEREVGEAFYRKGDYVSALQNLLMFERHHEQNHCELSDFHNYVFRRNTMRPWFDVLECDDKMDRNKFFLKFCPALVRTYMQVHAKGEEAVRAAHVPRPELQLDSVSADEAKRIKQQQKDYCLSNIDLSEPLAKANRYMGYLLKHRDAEPETHLLAVELYTAMEKPLLVARALQALHRLQCDKTKALAAEFSAGLYAAAKPALDARVLAVVDEVVAAVTA</sequence>
<dbReference type="GO" id="GO:0005737">
    <property type="term" value="C:cytoplasm"/>
    <property type="evidence" value="ECO:0007669"/>
    <property type="project" value="UniProtKB-ARBA"/>
</dbReference>
<dbReference type="InterPro" id="IPR021183">
    <property type="entry name" value="NatA_aux_su"/>
</dbReference>
<evidence type="ECO:0000256" key="3">
    <source>
        <dbReference type="PROSITE-ProRule" id="PRU00339"/>
    </source>
</evidence>
<proteinExistence type="predicted"/>
<dbReference type="PROSITE" id="PS50005">
    <property type="entry name" value="TPR"/>
    <property type="match status" value="1"/>
</dbReference>
<evidence type="ECO:0000256" key="1">
    <source>
        <dbReference type="ARBA" id="ARBA00022737"/>
    </source>
</evidence>
<dbReference type="InterPro" id="IPR019734">
    <property type="entry name" value="TPR_rpt"/>
</dbReference>
<dbReference type="AlphaFoldDB" id="C6K3P9"/>
<dbReference type="PANTHER" id="PTHR22767:SF2">
    <property type="entry name" value="N(ALPHA)-ACETYLTRANSFERASE 15_16, ISOFORM A"/>
    <property type="match status" value="1"/>
</dbReference>
<gene>
    <name evidence="4" type="ORF">CDFL6B12_11</name>
</gene>